<evidence type="ECO:0000313" key="12">
    <source>
        <dbReference type="Proteomes" id="UP000677305"/>
    </source>
</evidence>
<evidence type="ECO:0000256" key="10">
    <source>
        <dbReference type="HAMAP-Rule" id="MF_00462"/>
    </source>
</evidence>
<dbReference type="GO" id="GO:0055085">
    <property type="term" value="P:transmembrane transport"/>
    <property type="evidence" value="ECO:0007669"/>
    <property type="project" value="InterPro"/>
</dbReference>
<dbReference type="PANTHER" id="PTHR30578:SF0">
    <property type="entry name" value="ION-TRANSLOCATING OXIDOREDUCTASE COMPLEX SUBUNIT D"/>
    <property type="match status" value="1"/>
</dbReference>
<keyword evidence="6 10" id="KW-1278">Translocase</keyword>
<keyword evidence="9 10" id="KW-0472">Membrane</keyword>
<gene>
    <name evidence="10" type="primary">rnfD</name>
    <name evidence="11" type="ORF">HYG85_22485</name>
</gene>
<comment type="cofactor">
    <cofactor evidence="10">
        <name>FMN</name>
        <dbReference type="ChEBI" id="CHEBI:58210"/>
    </cofactor>
</comment>
<evidence type="ECO:0000256" key="9">
    <source>
        <dbReference type="ARBA" id="ARBA00023136"/>
    </source>
</evidence>
<evidence type="ECO:0000256" key="3">
    <source>
        <dbReference type="ARBA" id="ARBA00022630"/>
    </source>
</evidence>
<dbReference type="Proteomes" id="UP000677305">
    <property type="component" value="Chromosome"/>
</dbReference>
<dbReference type="OrthoDB" id="9776359at2"/>
<keyword evidence="2 10" id="KW-0597">Phosphoprotein</keyword>
<feature type="transmembrane region" description="Helical" evidence="10">
    <location>
        <begin position="45"/>
        <end position="66"/>
    </location>
</feature>
<evidence type="ECO:0000256" key="1">
    <source>
        <dbReference type="ARBA" id="ARBA00022448"/>
    </source>
</evidence>
<comment type="subcellular location">
    <subcellularLocation>
        <location evidence="10">Cell membrane</location>
        <topology evidence="10">Multi-pass membrane protein</topology>
    </subcellularLocation>
</comment>
<keyword evidence="4 10" id="KW-0288">FMN</keyword>
<feature type="transmembrane region" description="Helical" evidence="10">
    <location>
        <begin position="22"/>
        <end position="39"/>
    </location>
</feature>
<feature type="transmembrane region" description="Helical" evidence="10">
    <location>
        <begin position="258"/>
        <end position="276"/>
    </location>
</feature>
<dbReference type="NCBIfam" id="TIGR01946">
    <property type="entry name" value="rnfD"/>
    <property type="match status" value="1"/>
</dbReference>
<dbReference type="Pfam" id="PF03116">
    <property type="entry name" value="NQR2_RnfD_RnfE"/>
    <property type="match status" value="1"/>
</dbReference>
<keyword evidence="1 10" id="KW-0813">Transport</keyword>
<dbReference type="GO" id="GO:0022900">
    <property type="term" value="P:electron transport chain"/>
    <property type="evidence" value="ECO:0007669"/>
    <property type="project" value="UniProtKB-UniRule"/>
</dbReference>
<evidence type="ECO:0000256" key="5">
    <source>
        <dbReference type="ARBA" id="ARBA00022692"/>
    </source>
</evidence>
<dbReference type="HAMAP" id="MF_00462">
    <property type="entry name" value="RsxD_RnfD"/>
    <property type="match status" value="1"/>
</dbReference>
<feature type="transmembrane region" description="Helical" evidence="10">
    <location>
        <begin position="170"/>
        <end position="193"/>
    </location>
</feature>
<sequence>MTDQYIVSSSPHIRSDKTTDKIMRDVIIALMPATLFGIYNFGVRALIIVLICVISCVASEALFQYITKRKLSISDYSAVVTGILLALNLPHTVPYWLPVLGSVVAIIIVKQLFGGLGQNFMNPALGARAFLLISFAGLMTRWELDGVTTATPLGIIKEGAGSLPSIADTFFGFIGGCIGETSAIALLLGGIYLLARKIINWRIPVLYIGSVFVLSLIIGGRGFDMNYAAYQVFSGGLMIGAIYMATDYSSSPMTKTGQIIMGLGCGILTAVIRIYGSYPEGVSFAIIIMNLFVPLIDKFTIPKAFGEVAKNEK</sequence>
<evidence type="ECO:0000313" key="11">
    <source>
        <dbReference type="EMBL" id="QUH31545.1"/>
    </source>
</evidence>
<keyword evidence="12" id="KW-1185">Reference proteome</keyword>
<feature type="transmembrane region" description="Helical" evidence="10">
    <location>
        <begin position="95"/>
        <end position="113"/>
    </location>
</feature>
<feature type="modified residue" description="FMN phosphoryl threonine" evidence="10">
    <location>
        <position position="151"/>
    </location>
</feature>
<name>A0A8J8MF82_9FIRM</name>
<dbReference type="KEGG" id="vgu:HYG85_22485"/>
<dbReference type="InterPro" id="IPR004338">
    <property type="entry name" value="NqrB/RnfD"/>
</dbReference>
<feature type="transmembrane region" description="Helical" evidence="10">
    <location>
        <begin position="229"/>
        <end position="246"/>
    </location>
</feature>
<dbReference type="InterPro" id="IPR011303">
    <property type="entry name" value="RnfD_bac"/>
</dbReference>
<dbReference type="RefSeq" id="WP_113675103.1">
    <property type="nucleotide sequence ID" value="NZ_CP058561.1"/>
</dbReference>
<dbReference type="AlphaFoldDB" id="A0A8J8MF82"/>
<keyword evidence="5 10" id="KW-0812">Transmembrane</keyword>
<evidence type="ECO:0000256" key="7">
    <source>
        <dbReference type="ARBA" id="ARBA00022982"/>
    </source>
</evidence>
<evidence type="ECO:0000256" key="4">
    <source>
        <dbReference type="ARBA" id="ARBA00022643"/>
    </source>
</evidence>
<comment type="subunit">
    <text evidence="10">The complex is composed of six subunits: RnfA, RnfB, RnfC, RnfD, RnfE and RnfG.</text>
</comment>
<protein>
    <recommendedName>
        <fullName evidence="10">Ion-translocating oxidoreductase complex subunit D</fullName>
        <ecNumber evidence="10">7.-.-.-</ecNumber>
    </recommendedName>
    <alternativeName>
        <fullName evidence="10">Rnf electron transport complex subunit D</fullName>
    </alternativeName>
</protein>
<reference evidence="11 12" key="1">
    <citation type="submission" date="2020-07" db="EMBL/GenBank/DDBJ databases">
        <title>Vallitalea guaymasensis genome.</title>
        <authorList>
            <person name="Postec A."/>
        </authorList>
    </citation>
    <scope>NUCLEOTIDE SEQUENCE [LARGE SCALE GENOMIC DNA]</scope>
    <source>
        <strain evidence="11 12">Ra1766G1</strain>
    </source>
</reference>
<dbReference type="EC" id="7.-.-.-" evidence="10"/>
<dbReference type="PANTHER" id="PTHR30578">
    <property type="entry name" value="ELECTRON TRANSPORT COMPLEX PROTEIN RNFD"/>
    <property type="match status" value="1"/>
</dbReference>
<feature type="transmembrane region" description="Helical" evidence="10">
    <location>
        <begin position="205"/>
        <end position="223"/>
    </location>
</feature>
<comment type="similarity">
    <text evidence="10">Belongs to the NqrB/RnfD family.</text>
</comment>
<dbReference type="GO" id="GO:0005886">
    <property type="term" value="C:plasma membrane"/>
    <property type="evidence" value="ECO:0007669"/>
    <property type="project" value="UniProtKB-SubCell"/>
</dbReference>
<accession>A0A8J8MF82</accession>
<keyword evidence="7 10" id="KW-0249">Electron transport</keyword>
<evidence type="ECO:0000256" key="6">
    <source>
        <dbReference type="ARBA" id="ARBA00022967"/>
    </source>
</evidence>
<dbReference type="EMBL" id="CP058561">
    <property type="protein sequence ID" value="QUH31545.1"/>
    <property type="molecule type" value="Genomic_DNA"/>
</dbReference>
<feature type="transmembrane region" description="Helical" evidence="10">
    <location>
        <begin position="125"/>
        <end position="142"/>
    </location>
</feature>
<proteinExistence type="inferred from homology"/>
<organism evidence="11 12">
    <name type="scientific">Vallitalea guaymasensis</name>
    <dbReference type="NCBI Taxonomy" id="1185412"/>
    <lineage>
        <taxon>Bacteria</taxon>
        <taxon>Bacillati</taxon>
        <taxon>Bacillota</taxon>
        <taxon>Clostridia</taxon>
        <taxon>Lachnospirales</taxon>
        <taxon>Vallitaleaceae</taxon>
        <taxon>Vallitalea</taxon>
    </lineage>
</organism>
<comment type="function">
    <text evidence="10">Part of a membrane-bound complex that couples electron transfer with translocation of ions across the membrane.</text>
</comment>
<keyword evidence="10" id="KW-1003">Cell membrane</keyword>
<evidence type="ECO:0000256" key="8">
    <source>
        <dbReference type="ARBA" id="ARBA00022989"/>
    </source>
</evidence>
<evidence type="ECO:0000256" key="2">
    <source>
        <dbReference type="ARBA" id="ARBA00022553"/>
    </source>
</evidence>
<keyword evidence="3 10" id="KW-0285">Flavoprotein</keyword>
<keyword evidence="8 10" id="KW-1133">Transmembrane helix</keyword>